<dbReference type="AlphaFoldDB" id="A0A5E6Y0G5"/>
<name>A0A5E6Y0G5_PSEFL</name>
<proteinExistence type="predicted"/>
<accession>A0A5E6Y0G5</accession>
<reference evidence="1 2" key="1">
    <citation type="submission" date="2019-09" db="EMBL/GenBank/DDBJ databases">
        <authorList>
            <person name="Chandra G."/>
            <person name="Truman W A."/>
        </authorList>
    </citation>
    <scope>NUCLEOTIDE SEQUENCE [LARGE SCALE GENOMIC DNA]</scope>
    <source>
        <strain evidence="1">PS624</strain>
    </source>
</reference>
<organism evidence="1 2">
    <name type="scientific">Pseudomonas fluorescens</name>
    <dbReference type="NCBI Taxonomy" id="294"/>
    <lineage>
        <taxon>Bacteria</taxon>
        <taxon>Pseudomonadati</taxon>
        <taxon>Pseudomonadota</taxon>
        <taxon>Gammaproteobacteria</taxon>
        <taxon>Pseudomonadales</taxon>
        <taxon>Pseudomonadaceae</taxon>
        <taxon>Pseudomonas</taxon>
    </lineage>
</organism>
<gene>
    <name evidence="1" type="ORF">PS624_05911</name>
</gene>
<evidence type="ECO:0000313" key="1">
    <source>
        <dbReference type="EMBL" id="VVN47258.1"/>
    </source>
</evidence>
<evidence type="ECO:0000313" key="2">
    <source>
        <dbReference type="Proteomes" id="UP000326241"/>
    </source>
</evidence>
<protein>
    <submittedName>
        <fullName evidence="1">Uncharacterized protein</fullName>
    </submittedName>
</protein>
<sequence>MHGDMLVVVQINLAVRAVDQCCPGRVGARLVQVDAVDGRPGVVEHTGAGAGILFVVVADPAQVEIFIGLEQQLRAEALARAAIQIMAVVFVFDVAVTARAVRRKTPGQLIVERAGNGALGLEITVLAHRGFDAALRGEGWRARADVDHPGGGVFAEQRALWTTQDFELFDVHQVKHRHPRTAQIDVVDVQTNAAFKTIARRVVAKASDRHAGLACVHVGDVDAGH</sequence>
<dbReference type="Proteomes" id="UP000326241">
    <property type="component" value="Unassembled WGS sequence"/>
</dbReference>
<dbReference type="EMBL" id="CABVGZ010000132">
    <property type="protein sequence ID" value="VVN47258.1"/>
    <property type="molecule type" value="Genomic_DNA"/>
</dbReference>